<proteinExistence type="predicted"/>
<keyword evidence="3" id="KW-1185">Reference proteome</keyword>
<accession>A0A0D1YWG5</accession>
<evidence type="ECO:0000256" key="1">
    <source>
        <dbReference type="SAM" id="Phobius"/>
    </source>
</evidence>
<keyword evidence="1" id="KW-0812">Transmembrane</keyword>
<dbReference type="EMBL" id="KN847492">
    <property type="protein sequence ID" value="KIW19636.1"/>
    <property type="molecule type" value="Genomic_DNA"/>
</dbReference>
<feature type="transmembrane region" description="Helical" evidence="1">
    <location>
        <begin position="306"/>
        <end position="328"/>
    </location>
</feature>
<dbReference type="HOGENOM" id="CLU_752336_0_0_1"/>
<dbReference type="GeneID" id="27327293"/>
<organism evidence="2 3">
    <name type="scientific">Exophiala spinifera</name>
    <dbReference type="NCBI Taxonomy" id="91928"/>
    <lineage>
        <taxon>Eukaryota</taxon>
        <taxon>Fungi</taxon>
        <taxon>Dikarya</taxon>
        <taxon>Ascomycota</taxon>
        <taxon>Pezizomycotina</taxon>
        <taxon>Eurotiomycetes</taxon>
        <taxon>Chaetothyriomycetidae</taxon>
        <taxon>Chaetothyriales</taxon>
        <taxon>Herpotrichiellaceae</taxon>
        <taxon>Exophiala</taxon>
    </lineage>
</organism>
<dbReference type="AlphaFoldDB" id="A0A0D1YWG5"/>
<reference evidence="2 3" key="1">
    <citation type="submission" date="2015-01" db="EMBL/GenBank/DDBJ databases">
        <title>The Genome Sequence of Exophiala spinifera CBS89968.</title>
        <authorList>
            <consortium name="The Broad Institute Genomics Platform"/>
            <person name="Cuomo C."/>
            <person name="de Hoog S."/>
            <person name="Gorbushina A."/>
            <person name="Stielow B."/>
            <person name="Teixiera M."/>
            <person name="Abouelleil A."/>
            <person name="Chapman S.B."/>
            <person name="Priest M."/>
            <person name="Young S.K."/>
            <person name="Wortman J."/>
            <person name="Nusbaum C."/>
            <person name="Birren B."/>
        </authorList>
    </citation>
    <scope>NUCLEOTIDE SEQUENCE [LARGE SCALE GENOMIC DNA]</scope>
    <source>
        <strain evidence="2 3">CBS 89968</strain>
    </source>
</reference>
<protein>
    <submittedName>
        <fullName evidence="2">Uncharacterized protein</fullName>
    </submittedName>
</protein>
<dbReference type="Proteomes" id="UP000053328">
    <property type="component" value="Unassembled WGS sequence"/>
</dbReference>
<dbReference type="VEuPathDB" id="FungiDB:PV08_00210"/>
<keyword evidence="1" id="KW-0472">Membrane</keyword>
<sequence length="368" mass="40929">MAEVYIKGLYHALEDLDRLTIDSAGILLDPKRGSWPLEATITQDDLSAVKDRKNRKTNEAENDIASILKYVESFSDTQSFAESTMASILAVSTSIPSSASMLSSRIWDYRVELFAKAMDKICRAAIPQDMKPPRDITSQTMSSILQRVETVEEFVERYDAWSGQPERTRASVELQMHSIQIAAANVGRYTPSPTADQIDEIKADIRRRRAAGPPRFIISAYPSTSSVQSSPANWNPTITALISLITLVSMVPGLIGWQYSSHTRGTVKDANFWFLVQSCLVQILGVVITVFALFSSPRLPKQPWNWAWAFVVTSIGLTAGSVPAYLYAPTEWSTLMAFLGSTAQMCVVLQAMFTIDQVRMDEQIKKPN</sequence>
<dbReference type="OrthoDB" id="4363193at2759"/>
<feature type="transmembrane region" description="Helical" evidence="1">
    <location>
        <begin position="272"/>
        <end position="294"/>
    </location>
</feature>
<gene>
    <name evidence="2" type="ORF">PV08_00210</name>
</gene>
<name>A0A0D1YWG5_9EURO</name>
<evidence type="ECO:0000313" key="3">
    <source>
        <dbReference type="Proteomes" id="UP000053328"/>
    </source>
</evidence>
<feature type="transmembrane region" description="Helical" evidence="1">
    <location>
        <begin position="334"/>
        <end position="355"/>
    </location>
</feature>
<evidence type="ECO:0000313" key="2">
    <source>
        <dbReference type="EMBL" id="KIW19636.1"/>
    </source>
</evidence>
<dbReference type="RefSeq" id="XP_016239852.1">
    <property type="nucleotide sequence ID" value="XM_016374576.1"/>
</dbReference>
<keyword evidence="1" id="KW-1133">Transmembrane helix</keyword>
<feature type="transmembrane region" description="Helical" evidence="1">
    <location>
        <begin position="238"/>
        <end position="260"/>
    </location>
</feature>